<gene>
    <name evidence="2" type="ORF">DFH08DRAFT_1054122</name>
</gene>
<sequence>MPRSETALGALLIARSAYIETDNYEIPDWQAVIETHTTEGTPERAAWLAHLTAVVNAIEDGKDIPASNVVSRQPPAGSTSSGKRKKKKSAAAVPTVPSEKDQQHAQIRAQRKLDLEGAPDAGDVGPARVKLVGRRRDKLVDNLIIEEEELNSKGKSVAVVYCIACDQRTVYGQDRSDRLMYINTAALTSAISDNGCTALQRAGLGPETILSCLLVPFLDGFL</sequence>
<dbReference type="EMBL" id="JARIHO010000091">
    <property type="protein sequence ID" value="KAJ7306782.1"/>
    <property type="molecule type" value="Genomic_DNA"/>
</dbReference>
<keyword evidence="3" id="KW-1185">Reference proteome</keyword>
<evidence type="ECO:0000256" key="1">
    <source>
        <dbReference type="SAM" id="MobiDB-lite"/>
    </source>
</evidence>
<dbReference type="AlphaFoldDB" id="A0AAD7EAY3"/>
<name>A0AAD7EAY3_9AGAR</name>
<reference evidence="2" key="1">
    <citation type="submission" date="2023-03" db="EMBL/GenBank/DDBJ databases">
        <title>Massive genome expansion in bonnet fungi (Mycena s.s.) driven by repeated elements and novel gene families across ecological guilds.</title>
        <authorList>
            <consortium name="Lawrence Berkeley National Laboratory"/>
            <person name="Harder C.B."/>
            <person name="Miyauchi S."/>
            <person name="Viragh M."/>
            <person name="Kuo A."/>
            <person name="Thoen E."/>
            <person name="Andreopoulos B."/>
            <person name="Lu D."/>
            <person name="Skrede I."/>
            <person name="Drula E."/>
            <person name="Henrissat B."/>
            <person name="Morin E."/>
            <person name="Kohler A."/>
            <person name="Barry K."/>
            <person name="LaButti K."/>
            <person name="Morin E."/>
            <person name="Salamov A."/>
            <person name="Lipzen A."/>
            <person name="Mereny Z."/>
            <person name="Hegedus B."/>
            <person name="Baldrian P."/>
            <person name="Stursova M."/>
            <person name="Weitz H."/>
            <person name="Taylor A."/>
            <person name="Grigoriev I.V."/>
            <person name="Nagy L.G."/>
            <person name="Martin F."/>
            <person name="Kauserud H."/>
        </authorList>
    </citation>
    <scope>NUCLEOTIDE SEQUENCE</scope>
    <source>
        <strain evidence="2">CBHHK002</strain>
    </source>
</reference>
<feature type="region of interest" description="Disordered" evidence="1">
    <location>
        <begin position="65"/>
        <end position="126"/>
    </location>
</feature>
<organism evidence="2 3">
    <name type="scientific">Mycena albidolilacea</name>
    <dbReference type="NCBI Taxonomy" id="1033008"/>
    <lineage>
        <taxon>Eukaryota</taxon>
        <taxon>Fungi</taxon>
        <taxon>Dikarya</taxon>
        <taxon>Basidiomycota</taxon>
        <taxon>Agaricomycotina</taxon>
        <taxon>Agaricomycetes</taxon>
        <taxon>Agaricomycetidae</taxon>
        <taxon>Agaricales</taxon>
        <taxon>Marasmiineae</taxon>
        <taxon>Mycenaceae</taxon>
        <taxon>Mycena</taxon>
    </lineage>
</organism>
<accession>A0AAD7EAY3</accession>
<comment type="caution">
    <text evidence="2">The sequence shown here is derived from an EMBL/GenBank/DDBJ whole genome shotgun (WGS) entry which is preliminary data.</text>
</comment>
<dbReference type="Proteomes" id="UP001218218">
    <property type="component" value="Unassembled WGS sequence"/>
</dbReference>
<evidence type="ECO:0000313" key="3">
    <source>
        <dbReference type="Proteomes" id="UP001218218"/>
    </source>
</evidence>
<evidence type="ECO:0000313" key="2">
    <source>
        <dbReference type="EMBL" id="KAJ7306782.1"/>
    </source>
</evidence>
<proteinExistence type="predicted"/>
<protein>
    <submittedName>
        <fullName evidence="2">Uncharacterized protein</fullName>
    </submittedName>
</protein>